<evidence type="ECO:0000313" key="3">
    <source>
        <dbReference type="Proteomes" id="UP000499080"/>
    </source>
</evidence>
<evidence type="ECO:0000256" key="1">
    <source>
        <dbReference type="SAM" id="MobiDB-lite"/>
    </source>
</evidence>
<protein>
    <submittedName>
        <fullName evidence="2">Uncharacterized protein</fullName>
    </submittedName>
</protein>
<dbReference type="AlphaFoldDB" id="A0A4Y2LTJ4"/>
<organism evidence="2 3">
    <name type="scientific">Araneus ventricosus</name>
    <name type="common">Orbweaver spider</name>
    <name type="synonym">Epeira ventricosa</name>
    <dbReference type="NCBI Taxonomy" id="182803"/>
    <lineage>
        <taxon>Eukaryota</taxon>
        <taxon>Metazoa</taxon>
        <taxon>Ecdysozoa</taxon>
        <taxon>Arthropoda</taxon>
        <taxon>Chelicerata</taxon>
        <taxon>Arachnida</taxon>
        <taxon>Araneae</taxon>
        <taxon>Araneomorphae</taxon>
        <taxon>Entelegynae</taxon>
        <taxon>Araneoidea</taxon>
        <taxon>Araneidae</taxon>
        <taxon>Araneus</taxon>
    </lineage>
</organism>
<keyword evidence="3" id="KW-1185">Reference proteome</keyword>
<sequence>MQNFFNACAKNCGWETRSDSDYRTFFDSYDNLLIEFYKAPFSTPGGLFLDKELKVLRQLLRGFENNEIRRALRRFIGTIDRHVLQKYECVRALYDKFSNRGPSTSSPVKTDGVLNLDPPPQDFNDKDPDGPEIEKDIRITSSLSLKLISHGELP</sequence>
<dbReference type="EMBL" id="BGPR01006178">
    <property type="protein sequence ID" value="GBN16697.1"/>
    <property type="molecule type" value="Genomic_DNA"/>
</dbReference>
<evidence type="ECO:0000313" key="2">
    <source>
        <dbReference type="EMBL" id="GBN16697.1"/>
    </source>
</evidence>
<feature type="compositionally biased region" description="Basic and acidic residues" evidence="1">
    <location>
        <begin position="123"/>
        <end position="133"/>
    </location>
</feature>
<gene>
    <name evidence="2" type="ORF">AVEN_49343_1</name>
</gene>
<feature type="region of interest" description="Disordered" evidence="1">
    <location>
        <begin position="97"/>
        <end position="133"/>
    </location>
</feature>
<comment type="caution">
    <text evidence="2">The sequence shown here is derived from an EMBL/GenBank/DDBJ whole genome shotgun (WGS) entry which is preliminary data.</text>
</comment>
<accession>A0A4Y2LTJ4</accession>
<name>A0A4Y2LTJ4_ARAVE</name>
<dbReference type="Proteomes" id="UP000499080">
    <property type="component" value="Unassembled WGS sequence"/>
</dbReference>
<proteinExistence type="predicted"/>
<reference evidence="2 3" key="1">
    <citation type="journal article" date="2019" name="Sci. Rep.">
        <title>Orb-weaving spider Araneus ventricosus genome elucidates the spidroin gene catalogue.</title>
        <authorList>
            <person name="Kono N."/>
            <person name="Nakamura H."/>
            <person name="Ohtoshi R."/>
            <person name="Moran D.A.P."/>
            <person name="Shinohara A."/>
            <person name="Yoshida Y."/>
            <person name="Fujiwara M."/>
            <person name="Mori M."/>
            <person name="Tomita M."/>
            <person name="Arakawa K."/>
        </authorList>
    </citation>
    <scope>NUCLEOTIDE SEQUENCE [LARGE SCALE GENOMIC DNA]</scope>
</reference>